<feature type="region of interest" description="Disordered" evidence="1">
    <location>
        <begin position="30"/>
        <end position="53"/>
    </location>
</feature>
<evidence type="ECO:0000313" key="3">
    <source>
        <dbReference type="EMBL" id="GAW03047.1"/>
    </source>
</evidence>
<accession>A0A1Q3E720</accession>
<gene>
    <name evidence="3" type="ORF">LENED_004736</name>
</gene>
<dbReference type="EMBL" id="BDGU01000126">
    <property type="protein sequence ID" value="GAW03047.1"/>
    <property type="molecule type" value="Genomic_DNA"/>
</dbReference>
<evidence type="ECO:0000256" key="1">
    <source>
        <dbReference type="SAM" id="MobiDB-lite"/>
    </source>
</evidence>
<feature type="chain" id="PRO_5012637023" evidence="2">
    <location>
        <begin position="22"/>
        <end position="185"/>
    </location>
</feature>
<dbReference type="AlphaFoldDB" id="A0A1Q3E720"/>
<name>A0A1Q3E720_LENED</name>
<keyword evidence="4" id="KW-1185">Reference proteome</keyword>
<sequence>MRLLHAFFIALGVSLLSVAFASPVVSPTDTQMYSGNESPHRQGKGPRIPPKQSKDIDVWFVPGITFGHRDAAVHGDPMTARHMQGQVEGFLWHKFGKVVSWQNAYSTELKLDHVRFRMKHDAGYLTGYAIGIVDMGSGPSGPGTATTDPFHGVYESVPTETGGDFEKLLETFRKEYPAATPANGV</sequence>
<proteinExistence type="predicted"/>
<comment type="caution">
    <text evidence="3">The sequence shown here is derived from an EMBL/GenBank/DDBJ whole genome shotgun (WGS) entry which is preliminary data.</text>
</comment>
<evidence type="ECO:0000256" key="2">
    <source>
        <dbReference type="SAM" id="SignalP"/>
    </source>
</evidence>
<keyword evidence="2" id="KW-0732">Signal</keyword>
<feature type="signal peptide" evidence="2">
    <location>
        <begin position="1"/>
        <end position="21"/>
    </location>
</feature>
<dbReference type="Proteomes" id="UP000188533">
    <property type="component" value="Unassembled WGS sequence"/>
</dbReference>
<protein>
    <submittedName>
        <fullName evidence="3">Uncharacterized protein</fullName>
    </submittedName>
</protein>
<reference evidence="3 4" key="2">
    <citation type="submission" date="2017-02" db="EMBL/GenBank/DDBJ databases">
        <title>A genome survey and senescence transcriptome analysis in Lentinula edodes.</title>
        <authorList>
            <person name="Sakamoto Y."/>
            <person name="Nakade K."/>
            <person name="Sato S."/>
            <person name="Yoshida Y."/>
            <person name="Miyazaki K."/>
            <person name="Natsume S."/>
            <person name="Konno N."/>
        </authorList>
    </citation>
    <scope>NUCLEOTIDE SEQUENCE [LARGE SCALE GENOMIC DNA]</scope>
    <source>
        <strain evidence="3 4">NBRC 111202</strain>
    </source>
</reference>
<reference evidence="3 4" key="1">
    <citation type="submission" date="2016-08" db="EMBL/GenBank/DDBJ databases">
        <authorList>
            <consortium name="Lentinula edodes genome sequencing consortium"/>
            <person name="Sakamoto Y."/>
            <person name="Nakade K."/>
            <person name="Sato S."/>
            <person name="Yoshida Y."/>
            <person name="Miyazaki K."/>
            <person name="Natsume S."/>
            <person name="Konno N."/>
        </authorList>
    </citation>
    <scope>NUCLEOTIDE SEQUENCE [LARGE SCALE GENOMIC DNA]</scope>
    <source>
        <strain evidence="3 4">NBRC 111202</strain>
    </source>
</reference>
<organism evidence="3 4">
    <name type="scientific">Lentinula edodes</name>
    <name type="common">Shiitake mushroom</name>
    <name type="synonym">Lentinus edodes</name>
    <dbReference type="NCBI Taxonomy" id="5353"/>
    <lineage>
        <taxon>Eukaryota</taxon>
        <taxon>Fungi</taxon>
        <taxon>Dikarya</taxon>
        <taxon>Basidiomycota</taxon>
        <taxon>Agaricomycotina</taxon>
        <taxon>Agaricomycetes</taxon>
        <taxon>Agaricomycetidae</taxon>
        <taxon>Agaricales</taxon>
        <taxon>Marasmiineae</taxon>
        <taxon>Omphalotaceae</taxon>
        <taxon>Lentinula</taxon>
    </lineage>
</organism>
<evidence type="ECO:0000313" key="4">
    <source>
        <dbReference type="Proteomes" id="UP000188533"/>
    </source>
</evidence>